<organism evidence="1">
    <name type="scientific">Arundo donax</name>
    <name type="common">Giant reed</name>
    <name type="synonym">Donax arundinaceus</name>
    <dbReference type="NCBI Taxonomy" id="35708"/>
    <lineage>
        <taxon>Eukaryota</taxon>
        <taxon>Viridiplantae</taxon>
        <taxon>Streptophyta</taxon>
        <taxon>Embryophyta</taxon>
        <taxon>Tracheophyta</taxon>
        <taxon>Spermatophyta</taxon>
        <taxon>Magnoliopsida</taxon>
        <taxon>Liliopsida</taxon>
        <taxon>Poales</taxon>
        <taxon>Poaceae</taxon>
        <taxon>PACMAD clade</taxon>
        <taxon>Arundinoideae</taxon>
        <taxon>Arundineae</taxon>
        <taxon>Arundo</taxon>
    </lineage>
</organism>
<reference evidence="1" key="1">
    <citation type="submission" date="2014-09" db="EMBL/GenBank/DDBJ databases">
        <authorList>
            <person name="Magalhaes I.L.F."/>
            <person name="Oliveira U."/>
            <person name="Santos F.R."/>
            <person name="Vidigal T.H.D.A."/>
            <person name="Brescovit A.D."/>
            <person name="Santos A.J."/>
        </authorList>
    </citation>
    <scope>NUCLEOTIDE SEQUENCE</scope>
    <source>
        <tissue evidence="1">Shoot tissue taken approximately 20 cm above the soil surface</tissue>
    </source>
</reference>
<sequence length="48" mass="5437">MHTQGEEEMDNPHQALEQLVQQSMRDSSDLRNSYLVLAMPHSLIGLDA</sequence>
<reference evidence="1" key="2">
    <citation type="journal article" date="2015" name="Data Brief">
        <title>Shoot transcriptome of the giant reed, Arundo donax.</title>
        <authorList>
            <person name="Barrero R.A."/>
            <person name="Guerrero F.D."/>
            <person name="Moolhuijzen P."/>
            <person name="Goolsby J.A."/>
            <person name="Tidwell J."/>
            <person name="Bellgard S.E."/>
            <person name="Bellgard M.I."/>
        </authorList>
    </citation>
    <scope>NUCLEOTIDE SEQUENCE</scope>
    <source>
        <tissue evidence="1">Shoot tissue taken approximately 20 cm above the soil surface</tissue>
    </source>
</reference>
<name>A0A0A9H8Z3_ARUDO</name>
<dbReference type="EMBL" id="GBRH01164271">
    <property type="protein sequence ID" value="JAE33625.1"/>
    <property type="molecule type" value="Transcribed_RNA"/>
</dbReference>
<evidence type="ECO:0000313" key="1">
    <source>
        <dbReference type="EMBL" id="JAE33625.1"/>
    </source>
</evidence>
<accession>A0A0A9H8Z3</accession>
<dbReference type="AlphaFoldDB" id="A0A0A9H8Z3"/>
<protein>
    <submittedName>
        <fullName evidence="1">RNA binding protein, putative</fullName>
    </submittedName>
</protein>
<proteinExistence type="predicted"/>